<feature type="region of interest" description="Disordered" evidence="1">
    <location>
        <begin position="193"/>
        <end position="221"/>
    </location>
</feature>
<evidence type="ECO:0000256" key="2">
    <source>
        <dbReference type="SAM" id="Phobius"/>
    </source>
</evidence>
<gene>
    <name evidence="4" type="ORF">M406DRAFT_329041</name>
</gene>
<keyword evidence="2" id="KW-0472">Membrane</keyword>
<name>A0A9P4Y7N9_CRYP1</name>
<feature type="signal peptide" evidence="3">
    <location>
        <begin position="1"/>
        <end position="23"/>
    </location>
</feature>
<dbReference type="RefSeq" id="XP_040778956.1">
    <property type="nucleotide sequence ID" value="XM_040920386.1"/>
</dbReference>
<evidence type="ECO:0000313" key="5">
    <source>
        <dbReference type="Proteomes" id="UP000803844"/>
    </source>
</evidence>
<protein>
    <submittedName>
        <fullName evidence="4">Uncharacterized protein</fullName>
    </submittedName>
</protein>
<dbReference type="GeneID" id="63837515"/>
<organism evidence="4 5">
    <name type="scientific">Cryphonectria parasitica (strain ATCC 38755 / EP155)</name>
    <dbReference type="NCBI Taxonomy" id="660469"/>
    <lineage>
        <taxon>Eukaryota</taxon>
        <taxon>Fungi</taxon>
        <taxon>Dikarya</taxon>
        <taxon>Ascomycota</taxon>
        <taxon>Pezizomycotina</taxon>
        <taxon>Sordariomycetes</taxon>
        <taxon>Sordariomycetidae</taxon>
        <taxon>Diaporthales</taxon>
        <taxon>Cryphonectriaceae</taxon>
        <taxon>Cryphonectria-Endothia species complex</taxon>
        <taxon>Cryphonectria</taxon>
    </lineage>
</organism>
<dbReference type="EMBL" id="MU032346">
    <property type="protein sequence ID" value="KAF3767995.1"/>
    <property type="molecule type" value="Genomic_DNA"/>
</dbReference>
<reference evidence="4" key="1">
    <citation type="journal article" date="2020" name="Phytopathology">
        <title>Genome sequence of the chestnut blight fungus Cryphonectria parasitica EP155: A fundamental resource for an archetypical invasive plant pathogen.</title>
        <authorList>
            <person name="Crouch J.A."/>
            <person name="Dawe A."/>
            <person name="Aerts A."/>
            <person name="Barry K."/>
            <person name="Churchill A.C.L."/>
            <person name="Grimwood J."/>
            <person name="Hillman B."/>
            <person name="Milgroom M.G."/>
            <person name="Pangilinan J."/>
            <person name="Smith M."/>
            <person name="Salamov A."/>
            <person name="Schmutz J."/>
            <person name="Yadav J."/>
            <person name="Grigoriev I.V."/>
            <person name="Nuss D."/>
        </authorList>
    </citation>
    <scope>NUCLEOTIDE SEQUENCE</scope>
    <source>
        <strain evidence="4">EP155</strain>
    </source>
</reference>
<proteinExistence type="predicted"/>
<dbReference type="OrthoDB" id="5429716at2759"/>
<feature type="region of interest" description="Disordered" evidence="1">
    <location>
        <begin position="270"/>
        <end position="297"/>
    </location>
</feature>
<dbReference type="Proteomes" id="UP000803844">
    <property type="component" value="Unassembled WGS sequence"/>
</dbReference>
<evidence type="ECO:0000256" key="1">
    <source>
        <dbReference type="SAM" id="MobiDB-lite"/>
    </source>
</evidence>
<evidence type="ECO:0000256" key="3">
    <source>
        <dbReference type="SAM" id="SignalP"/>
    </source>
</evidence>
<accession>A0A9P4Y7N9</accession>
<sequence length="331" mass="34777">MPSSFVAGFLTLWLPLPSPTCSAFSFFLLLEEPEKLHNTSPLTNRPRTILGSLTTTFTPPASCAYNAWVGNLDNPYTAWQGMECLSGQVNEILYVVRRDCGFECYNPISGAFPGQTCTQTFSATSLTTALCSFDGVGLGGSMIPGLGTYPLTWTQTTTKSTVLTTETATITALIVSAPMIQINWQASDRAVQTGSTVSSGGSSSNSVSTPTSTSTSTASSGGVTAGTLVGAIVGTAAAVALIAAAAFFIWRRKRQQRGMNTAEAAQLAELQQSSGDNSGRAPPYDQKPGAYRPAATGWTELDSTTGAYELPHDNYHGSPMLVAESPAYSRT</sequence>
<keyword evidence="3" id="KW-0732">Signal</keyword>
<dbReference type="AlphaFoldDB" id="A0A9P4Y7N9"/>
<keyword evidence="2" id="KW-1133">Transmembrane helix</keyword>
<feature type="region of interest" description="Disordered" evidence="1">
    <location>
        <begin position="310"/>
        <end position="331"/>
    </location>
</feature>
<comment type="caution">
    <text evidence="4">The sequence shown here is derived from an EMBL/GenBank/DDBJ whole genome shotgun (WGS) entry which is preliminary data.</text>
</comment>
<feature type="chain" id="PRO_5040422697" evidence="3">
    <location>
        <begin position="24"/>
        <end position="331"/>
    </location>
</feature>
<keyword evidence="5" id="KW-1185">Reference proteome</keyword>
<evidence type="ECO:0000313" key="4">
    <source>
        <dbReference type="EMBL" id="KAF3767995.1"/>
    </source>
</evidence>
<feature type="transmembrane region" description="Helical" evidence="2">
    <location>
        <begin position="228"/>
        <end position="250"/>
    </location>
</feature>
<keyword evidence="2" id="KW-0812">Transmembrane</keyword>